<accession>A0A9D9GUD0</accession>
<dbReference type="AlphaFoldDB" id="A0A9D9GUD0"/>
<reference evidence="1" key="1">
    <citation type="submission" date="2020-10" db="EMBL/GenBank/DDBJ databases">
        <authorList>
            <person name="Gilroy R."/>
        </authorList>
    </citation>
    <scope>NUCLEOTIDE SEQUENCE</scope>
    <source>
        <strain evidence="1">17213</strain>
    </source>
</reference>
<gene>
    <name evidence="1" type="ORF">IAB19_06930</name>
</gene>
<proteinExistence type="predicted"/>
<evidence type="ECO:0000313" key="2">
    <source>
        <dbReference type="Proteomes" id="UP000823631"/>
    </source>
</evidence>
<dbReference type="EMBL" id="JADINH010000145">
    <property type="protein sequence ID" value="MBO8416095.1"/>
    <property type="molecule type" value="Genomic_DNA"/>
</dbReference>
<sequence>MTAPKAIRQRLPVDVSNIKGFPAGGCIQRVKDHIYVVKRSYTYDEKSGKYKEARVTLGQVVDEVFYTKEEYAKKFQRGRTERKEPLFNPFGAEVMSAEMIEKLSAEQINILAKQFNSGLAGVVPIYYHLALKSGLTDDLTAAFGSADTAKKLFSIAVYLIISAGGSAAYYRHFAAEHYLPWPQPLTKQELLLFYRDIGRNTDALNAFIKLRADRLKTKDGQQQAAQRPRKGYCSSSRLELWEHKAGLEQSFGSIWQDFEPWMAQSTAELAAEGRLFVSFIAHCLLQQLRQELSGQQKFSPQDIHSGCSAVRYHRRPASGEVFYLQPTAQQLELAAAAGCAGIYSAAPEY</sequence>
<dbReference type="Proteomes" id="UP000823631">
    <property type="component" value="Unassembled WGS sequence"/>
</dbReference>
<name>A0A9D9GUD0_9GAMM</name>
<comment type="caution">
    <text evidence="1">The sequence shown here is derived from an EMBL/GenBank/DDBJ whole genome shotgun (WGS) entry which is preliminary data.</text>
</comment>
<protein>
    <submittedName>
        <fullName evidence="1">Uncharacterized protein</fullName>
    </submittedName>
</protein>
<organism evidence="1 2">
    <name type="scientific">Candidatus Avisuccinivibrio stercorigallinarum</name>
    <dbReference type="NCBI Taxonomy" id="2840704"/>
    <lineage>
        <taxon>Bacteria</taxon>
        <taxon>Pseudomonadati</taxon>
        <taxon>Pseudomonadota</taxon>
        <taxon>Gammaproteobacteria</taxon>
        <taxon>Aeromonadales</taxon>
        <taxon>Succinivibrionaceae</taxon>
        <taxon>Succinivibrionaceae incertae sedis</taxon>
        <taxon>Candidatus Avisuccinivibrio</taxon>
    </lineage>
</organism>
<reference evidence="1" key="2">
    <citation type="journal article" date="2021" name="PeerJ">
        <title>Extensive microbial diversity within the chicken gut microbiome revealed by metagenomics and culture.</title>
        <authorList>
            <person name="Gilroy R."/>
            <person name="Ravi A."/>
            <person name="Getino M."/>
            <person name="Pursley I."/>
            <person name="Horton D.L."/>
            <person name="Alikhan N.F."/>
            <person name="Baker D."/>
            <person name="Gharbi K."/>
            <person name="Hall N."/>
            <person name="Watson M."/>
            <person name="Adriaenssens E.M."/>
            <person name="Foster-Nyarko E."/>
            <person name="Jarju S."/>
            <person name="Secka A."/>
            <person name="Antonio M."/>
            <person name="Oren A."/>
            <person name="Chaudhuri R.R."/>
            <person name="La Ragione R."/>
            <person name="Hildebrand F."/>
            <person name="Pallen M.J."/>
        </authorList>
    </citation>
    <scope>NUCLEOTIDE SEQUENCE</scope>
    <source>
        <strain evidence="1">17213</strain>
    </source>
</reference>
<evidence type="ECO:0000313" key="1">
    <source>
        <dbReference type="EMBL" id="MBO8416095.1"/>
    </source>
</evidence>